<dbReference type="Proteomes" id="UP001500689">
    <property type="component" value="Unassembled WGS sequence"/>
</dbReference>
<dbReference type="Pfam" id="PF00440">
    <property type="entry name" value="TetR_N"/>
    <property type="match status" value="1"/>
</dbReference>
<feature type="DNA-binding region" description="H-T-H motif" evidence="2">
    <location>
        <begin position="38"/>
        <end position="57"/>
    </location>
</feature>
<evidence type="ECO:0000256" key="1">
    <source>
        <dbReference type="ARBA" id="ARBA00023125"/>
    </source>
</evidence>
<dbReference type="PROSITE" id="PS50977">
    <property type="entry name" value="HTH_TETR_2"/>
    <property type="match status" value="1"/>
</dbReference>
<evidence type="ECO:0000313" key="4">
    <source>
        <dbReference type="EMBL" id="GAA3566561.1"/>
    </source>
</evidence>
<dbReference type="InterPro" id="IPR001647">
    <property type="entry name" value="HTH_TetR"/>
</dbReference>
<sequence length="202" mass="22022">MHQVTPARTTAAAPADFRQRLLDGLALSITERGYQDTTVADIVRLAKTSRRTFYEHFSGKEPCFAALITEANNEMIRRIAAAVDPADPWQVQVRRAIGAWLDAADTQRAVAHSWIRDVPALGMLARELQRDLMERFITMVQTLTDTAELRGAGVGRASRQQAIVLLGGLRELIATTVEDGGRIADITETAVQASIALLGPSS</sequence>
<feature type="domain" description="HTH tetR-type" evidence="3">
    <location>
        <begin position="15"/>
        <end position="75"/>
    </location>
</feature>
<dbReference type="InterPro" id="IPR050109">
    <property type="entry name" value="HTH-type_TetR-like_transc_reg"/>
</dbReference>
<comment type="caution">
    <text evidence="4">The sequence shown here is derived from an EMBL/GenBank/DDBJ whole genome shotgun (WGS) entry which is preliminary data.</text>
</comment>
<dbReference type="SUPFAM" id="SSF46689">
    <property type="entry name" value="Homeodomain-like"/>
    <property type="match status" value="1"/>
</dbReference>
<proteinExistence type="predicted"/>
<protein>
    <submittedName>
        <fullName evidence="4">TetR/AcrR family transcriptional regulator</fullName>
    </submittedName>
</protein>
<organism evidence="4 5">
    <name type="scientific">Amycolatopsis ultiminotia</name>
    <dbReference type="NCBI Taxonomy" id="543629"/>
    <lineage>
        <taxon>Bacteria</taxon>
        <taxon>Bacillati</taxon>
        <taxon>Actinomycetota</taxon>
        <taxon>Actinomycetes</taxon>
        <taxon>Pseudonocardiales</taxon>
        <taxon>Pseudonocardiaceae</taxon>
        <taxon>Amycolatopsis</taxon>
    </lineage>
</organism>
<gene>
    <name evidence="4" type="ORF">GCM10022222_58070</name>
</gene>
<evidence type="ECO:0000256" key="2">
    <source>
        <dbReference type="PROSITE-ProRule" id="PRU00335"/>
    </source>
</evidence>
<keyword evidence="5" id="KW-1185">Reference proteome</keyword>
<accession>A0ABP6XI79</accession>
<evidence type="ECO:0000313" key="5">
    <source>
        <dbReference type="Proteomes" id="UP001500689"/>
    </source>
</evidence>
<reference evidence="5" key="1">
    <citation type="journal article" date="2019" name="Int. J. Syst. Evol. Microbiol.">
        <title>The Global Catalogue of Microorganisms (GCM) 10K type strain sequencing project: providing services to taxonomists for standard genome sequencing and annotation.</title>
        <authorList>
            <consortium name="The Broad Institute Genomics Platform"/>
            <consortium name="The Broad Institute Genome Sequencing Center for Infectious Disease"/>
            <person name="Wu L."/>
            <person name="Ma J."/>
        </authorList>
    </citation>
    <scope>NUCLEOTIDE SEQUENCE [LARGE SCALE GENOMIC DNA]</scope>
    <source>
        <strain evidence="5">JCM 16898</strain>
    </source>
</reference>
<name>A0ABP6XI79_9PSEU</name>
<dbReference type="Gene3D" id="1.10.357.10">
    <property type="entry name" value="Tetracycline Repressor, domain 2"/>
    <property type="match status" value="1"/>
</dbReference>
<keyword evidence="1 2" id="KW-0238">DNA-binding</keyword>
<dbReference type="PANTHER" id="PTHR30055:SF187">
    <property type="entry name" value="TRANSCRIPTIONAL REGULATORY PROTEIN"/>
    <property type="match status" value="1"/>
</dbReference>
<dbReference type="PANTHER" id="PTHR30055">
    <property type="entry name" value="HTH-TYPE TRANSCRIPTIONAL REGULATOR RUTR"/>
    <property type="match status" value="1"/>
</dbReference>
<dbReference type="InterPro" id="IPR009057">
    <property type="entry name" value="Homeodomain-like_sf"/>
</dbReference>
<evidence type="ECO:0000259" key="3">
    <source>
        <dbReference type="PROSITE" id="PS50977"/>
    </source>
</evidence>
<dbReference type="EMBL" id="BAAAZN010000014">
    <property type="protein sequence ID" value="GAA3566561.1"/>
    <property type="molecule type" value="Genomic_DNA"/>
</dbReference>